<dbReference type="SUPFAM" id="SSF50969">
    <property type="entry name" value="YVTN repeat-like/Quinoprotein amine dehydrogenase"/>
    <property type="match status" value="1"/>
</dbReference>
<dbReference type="PROSITE" id="PS51484">
    <property type="entry name" value="G8"/>
    <property type="match status" value="1"/>
</dbReference>
<evidence type="ECO:0000256" key="1">
    <source>
        <dbReference type="ARBA" id="ARBA00023180"/>
    </source>
</evidence>
<evidence type="ECO:0000259" key="3">
    <source>
        <dbReference type="PROSITE" id="PS51484"/>
    </source>
</evidence>
<evidence type="ECO:0000313" key="4">
    <source>
        <dbReference type="EMBL" id="EFC49255.1"/>
    </source>
</evidence>
<keyword evidence="5" id="KW-1185">Reference proteome</keyword>
<dbReference type="OMA" id="HYGAGHE"/>
<dbReference type="STRING" id="5762.D2V169"/>
<dbReference type="InterPro" id="IPR052252">
    <property type="entry name" value="CEMIP/CEMIP2"/>
</dbReference>
<accession>D2V169</accession>
<dbReference type="Proteomes" id="UP000006671">
    <property type="component" value="Unassembled WGS sequence"/>
</dbReference>
<feature type="signal peptide" evidence="2">
    <location>
        <begin position="1"/>
        <end position="25"/>
    </location>
</feature>
<dbReference type="SMART" id="SM01225">
    <property type="entry name" value="G8"/>
    <property type="match status" value="1"/>
</dbReference>
<sequence length="1557" mass="172036">MISLGKGALLSLSLLILVAVQLATCQYVTFTYNTGNVANNNTVMEINLKDGSTIRKSKLSNAEMYFQITGYATNYNEMKMYMLFGDSNELWTFDAKTLAMEKNILGIDASAITDIQFDQKTSTLYAIVQNERNYIQSYNFKTQQLEIVMTFNDTMATILGASTYDSKNGIYYVGGAFGKNNAIVGCDVRNRKIVSQILFLDGDEFNGLSYDGHTNKLHGLYTKGNCTTDCTSMISIDGLTGKREFWQPKNLPIGILGLYSNSAYEGFYFYQVINNGLYNFGMINLATKQVVRNYRIYDNFIYEGIRAQCPHAQSGLSLFSSLPQWNVQGADLVISTPVKVDQTASAVLRSITIANGGSLIFDDAILNLNVEFIKVEKGGKFIAGSADCPITKKITVTCYGTRTLENIIGSDPYDNTATGYKGIIAMSGATLQLHGAVNRPTWTNLAETVVKGSNRIKTIDATQWKVGDKIVLASTDFSEVVQSSAKLPSWMTGGYKFPDQNEERTIASVIDSRTFTVDLPFNYTHWGAGYQRAEVGILNRNIVFRGDNSSASQAGYGGHFMIRLLDHCEISGIEVTGFGQKGVMGRCIVVHDTNGLLVKNNVCFDSFGHQYFLEDGPENGNQFIGNLGIRARPVVSGDPQQLIPSDHDVSIFWITNPNNTYIGNAAVQAKFGFWYTMPVNPTGLSASTYGTTVTPRRLPLGAFINNTAHSLFTGLMVDDMEKPDGTTELASYSPPVETWFEGLIAYKNRDRGCWARGGPLGFNNFILMDNRLGFLTPPGPNILTNSLFVGESDNVGEVARPTIDLGGRSRPGLYSAGDIIKGHDTYDNGGPQYIKNVTFLNYVTNQYRKAGSLGQLMNAPFKHQSMNRYVDLKFDDATNRVYIHDQFNDANRGTTILDIDGSVTGRSPGGWIVANDTLLTRKGCTPVPLWQGHNCPVALEGYSQFAVVNLNGEFSTESDTGSYPDLNVKGKTVARMYTHDLTRGLSSSVVGAFSSDGFFYFHSNVLVRNFYAVRWAFNIPTPPALKFSLGSSANNEWIVFNIQYPRTAVLDITWSSYSQSVRQPMKKANNLQQILDDPTYYYYDSASENLFIHLKNRAGRTAFSERFNLVAYSFDGFNVVVNATCANNKCDVDDYSLPKDAEKFIKKYNREDRFAGVMQPCQIASSMTAVKGSGIVFAVLLPNRRTLDVTVHHDLSLIASKMSIGVGEPGSEEKFISQVGVKYSPYSMSRFSVDLSYDEIAALLKGKIFIKLHTFDYPDGHLRGQLHCNHGVRPNGHAACQVPLSISAAKPCDPVSNSFVFYTDVEQSIKSSYSIYGWSDTVIDRNFTAAPICGTSSIKTSLWKGGFQVSKSFKAGGPYNVVDLSVYKYFEFFVRGLSQGQTTLNIYFTEIVNDAAKDISSMYIDPKYIQHFKIDDSRTTRVRIPVADYPFTNKTSLNAVQRVGFVLNNQAQGTRELIFDNLRFVTGENDQLEDSAFDTAQIISFDKKWGICNAANVENPDLDPLNVRLTGLEVAEASAIIPSNSSAPRTSNATRGGVSSMMVNLLIVLMMLITFNL</sequence>
<dbReference type="Pfam" id="PF24606">
    <property type="entry name" value="CEMIP_beta-hel"/>
    <property type="match status" value="1"/>
</dbReference>
<dbReference type="RefSeq" id="XP_002681999.1">
    <property type="nucleotide sequence ID" value="XM_002681953.1"/>
</dbReference>
<reference evidence="4 5" key="1">
    <citation type="journal article" date="2010" name="Cell">
        <title>The genome of Naegleria gruberi illuminates early eukaryotic versatility.</title>
        <authorList>
            <person name="Fritz-Laylin L.K."/>
            <person name="Prochnik S.E."/>
            <person name="Ginger M.L."/>
            <person name="Dacks J.B."/>
            <person name="Carpenter M.L."/>
            <person name="Field M.C."/>
            <person name="Kuo A."/>
            <person name="Paredez A."/>
            <person name="Chapman J."/>
            <person name="Pham J."/>
            <person name="Shu S."/>
            <person name="Neupane R."/>
            <person name="Cipriano M."/>
            <person name="Mancuso J."/>
            <person name="Tu H."/>
            <person name="Salamov A."/>
            <person name="Lindquist E."/>
            <person name="Shapiro H."/>
            <person name="Lucas S."/>
            <person name="Grigoriev I.V."/>
            <person name="Cande W.Z."/>
            <person name="Fulton C."/>
            <person name="Rokhsar D.S."/>
            <person name="Dawson S.C."/>
        </authorList>
    </citation>
    <scope>NUCLEOTIDE SEQUENCE [LARGE SCALE GENOMIC DNA]</scope>
    <source>
        <strain evidence="4 5">NEG-M</strain>
    </source>
</reference>
<dbReference type="VEuPathDB" id="AmoebaDB:NAEGRDRAFT_56847"/>
<dbReference type="InParanoid" id="D2V169"/>
<proteinExistence type="predicted"/>
<dbReference type="OrthoDB" id="120976at2759"/>
<dbReference type="KEGG" id="ngr:NAEGRDRAFT_56847"/>
<evidence type="ECO:0000256" key="2">
    <source>
        <dbReference type="SAM" id="SignalP"/>
    </source>
</evidence>
<organism evidence="5">
    <name type="scientific">Naegleria gruberi</name>
    <name type="common">Amoeba</name>
    <dbReference type="NCBI Taxonomy" id="5762"/>
    <lineage>
        <taxon>Eukaryota</taxon>
        <taxon>Discoba</taxon>
        <taxon>Heterolobosea</taxon>
        <taxon>Tetramitia</taxon>
        <taxon>Eutetramitia</taxon>
        <taxon>Vahlkampfiidae</taxon>
        <taxon>Naegleria</taxon>
    </lineage>
</organism>
<dbReference type="InterPro" id="IPR011044">
    <property type="entry name" value="Quino_amine_DH_bsu"/>
</dbReference>
<dbReference type="PANTHER" id="PTHR15535:SF17">
    <property type="entry name" value="TRANSMEMBRANE PROTEIN"/>
    <property type="match status" value="1"/>
</dbReference>
<dbReference type="EMBL" id="GG738848">
    <property type="protein sequence ID" value="EFC49255.1"/>
    <property type="molecule type" value="Genomic_DNA"/>
</dbReference>
<dbReference type="eggNOG" id="ENOG502QT0K">
    <property type="taxonomic scope" value="Eukaryota"/>
</dbReference>
<dbReference type="GeneID" id="8852635"/>
<dbReference type="InterPro" id="IPR019316">
    <property type="entry name" value="G8_domain"/>
</dbReference>
<evidence type="ECO:0000313" key="5">
    <source>
        <dbReference type="Proteomes" id="UP000006671"/>
    </source>
</evidence>
<gene>
    <name evidence="4" type="ORF">NAEGRDRAFT_56847</name>
</gene>
<dbReference type="InterPro" id="IPR055401">
    <property type="entry name" value="CEMIP_beta-hel_dom"/>
</dbReference>
<dbReference type="Pfam" id="PF10162">
    <property type="entry name" value="G8"/>
    <property type="match status" value="1"/>
</dbReference>
<protein>
    <recommendedName>
        <fullName evidence="3">G8 domain-containing protein</fullName>
    </recommendedName>
</protein>
<name>D2V169_NAEGR</name>
<keyword evidence="1" id="KW-0325">Glycoprotein</keyword>
<feature type="domain" description="G8" evidence="3">
    <location>
        <begin position="323"/>
        <end position="447"/>
    </location>
</feature>
<dbReference type="PANTHER" id="PTHR15535">
    <property type="entry name" value="TRANSMEMBRANE PROTEIN 2-RELATED"/>
    <property type="match status" value="1"/>
</dbReference>
<keyword evidence="2" id="KW-0732">Signal</keyword>
<feature type="chain" id="PRO_5003038257" description="G8 domain-containing protein" evidence="2">
    <location>
        <begin position="26"/>
        <end position="1557"/>
    </location>
</feature>